<dbReference type="RefSeq" id="WP_013452740.1">
    <property type="nucleotide sequence ID" value="NC_014759.1"/>
</dbReference>
<accession>E4TQM8</accession>
<dbReference type="PANTHER" id="PTHR12526">
    <property type="entry name" value="GLYCOSYLTRANSFERASE"/>
    <property type="match status" value="1"/>
</dbReference>
<dbReference type="CAZy" id="GT4">
    <property type="family name" value="Glycosyltransferase Family 4"/>
</dbReference>
<gene>
    <name evidence="3" type="ordered locus">Ftrac_0586</name>
</gene>
<evidence type="ECO:0000313" key="4">
    <source>
        <dbReference type="Proteomes" id="UP000008720"/>
    </source>
</evidence>
<protein>
    <submittedName>
        <fullName evidence="3">Glycosyl transferase group 1</fullName>
    </submittedName>
</protein>
<proteinExistence type="predicted"/>
<dbReference type="STRING" id="643867.Ftrac_0586"/>
<dbReference type="OrthoDB" id="1450439at2"/>
<organism evidence="3 4">
    <name type="scientific">Marivirga tractuosa (strain ATCC 23168 / DSM 4126 / NBRC 15989 / NCIMB 1408 / VKM B-1430 / H-43)</name>
    <name type="common">Microscilla tractuosa</name>
    <name type="synonym">Flexibacter tractuosus</name>
    <dbReference type="NCBI Taxonomy" id="643867"/>
    <lineage>
        <taxon>Bacteria</taxon>
        <taxon>Pseudomonadati</taxon>
        <taxon>Bacteroidota</taxon>
        <taxon>Cytophagia</taxon>
        <taxon>Cytophagales</taxon>
        <taxon>Marivirgaceae</taxon>
        <taxon>Marivirga</taxon>
    </lineage>
</organism>
<keyword evidence="4" id="KW-1185">Reference proteome</keyword>
<keyword evidence="2 3" id="KW-0808">Transferase</keyword>
<dbReference type="PANTHER" id="PTHR12526:SF629">
    <property type="entry name" value="TEICHURONIC ACID BIOSYNTHESIS GLYCOSYLTRANSFERASE TUAH-RELATED"/>
    <property type="match status" value="1"/>
</dbReference>
<dbReference type="AlphaFoldDB" id="E4TQM8"/>
<reference evidence="3 4" key="1">
    <citation type="journal article" date="2011" name="Stand. Genomic Sci.">
        <title>Complete genome sequence of Marivirga tractuosa type strain (H-43).</title>
        <authorList>
            <person name="Pagani I."/>
            <person name="Chertkov O."/>
            <person name="Lapidus A."/>
            <person name="Lucas S."/>
            <person name="Del Rio T.G."/>
            <person name="Tice H."/>
            <person name="Copeland A."/>
            <person name="Cheng J.F."/>
            <person name="Nolan M."/>
            <person name="Saunders E."/>
            <person name="Pitluck S."/>
            <person name="Held B."/>
            <person name="Goodwin L."/>
            <person name="Liolios K."/>
            <person name="Ovchinikova G."/>
            <person name="Ivanova N."/>
            <person name="Mavromatis K."/>
            <person name="Pati A."/>
            <person name="Chen A."/>
            <person name="Palaniappan K."/>
            <person name="Land M."/>
            <person name="Hauser L."/>
            <person name="Jeffries C.D."/>
            <person name="Detter J.C."/>
            <person name="Han C."/>
            <person name="Tapia R."/>
            <person name="Ngatchou-Djao O.D."/>
            <person name="Rohde M."/>
            <person name="Goker M."/>
            <person name="Spring S."/>
            <person name="Sikorski J."/>
            <person name="Woyke T."/>
            <person name="Bristow J."/>
            <person name="Eisen J.A."/>
            <person name="Markowitz V."/>
            <person name="Hugenholtz P."/>
            <person name="Klenk H.P."/>
            <person name="Kyrpides N.C."/>
        </authorList>
    </citation>
    <scope>NUCLEOTIDE SEQUENCE [LARGE SCALE GENOMIC DNA]</scope>
    <source>
        <strain evidence="4">ATCC 23168 / DSM 4126 / NBRC 15989 / NCIMB 1408 / VKM B-1430 / H-43</strain>
    </source>
</reference>
<dbReference type="Gene3D" id="3.40.50.2000">
    <property type="entry name" value="Glycogen Phosphorylase B"/>
    <property type="match status" value="2"/>
</dbReference>
<evidence type="ECO:0000313" key="3">
    <source>
        <dbReference type="EMBL" id="ADR20589.1"/>
    </source>
</evidence>
<sequence>MKIFYLAESIIPSRAANSIHVMQMCAAMSDLGNQITLVVPKFTNNQVEREVTNVFKFYGVPETFKIKFIKKPSITGGVYIRAIQAAIFAKKNKAIIYSRDYWGALFACLFGLNVYHEFHQPLPEYRGWRGFLSRKFHSNARLRKIIVISEALKKIFMAADISKERMLVAHDAASEGQHIPERLVDGFHIGYVGHLYEGRGIELIFEMAKQLPEYYFHLIGGNDTDIKRHKGNRPPRNIIFHGFLPPSKVGALRKSMDILLAPYQKEVKIWGGLKNTVDYMSPLKVFEYMSTKKPIIISDLPVLHEVLNTENAVFCDPENANEWVEAIESLKQNSEKRDLIAFHAYQDFKQKYTWDKRAKNIMQVIHKDYE</sequence>
<dbReference type="eggNOG" id="COG0438">
    <property type="taxonomic scope" value="Bacteria"/>
</dbReference>
<name>E4TQM8_MARTH</name>
<dbReference type="SUPFAM" id="SSF53756">
    <property type="entry name" value="UDP-Glycosyltransferase/glycogen phosphorylase"/>
    <property type="match status" value="1"/>
</dbReference>
<evidence type="ECO:0000256" key="1">
    <source>
        <dbReference type="ARBA" id="ARBA00022676"/>
    </source>
</evidence>
<evidence type="ECO:0000256" key="2">
    <source>
        <dbReference type="ARBA" id="ARBA00022679"/>
    </source>
</evidence>
<keyword evidence="1" id="KW-0328">Glycosyltransferase</keyword>
<dbReference type="EMBL" id="CP002349">
    <property type="protein sequence ID" value="ADR20589.1"/>
    <property type="molecule type" value="Genomic_DNA"/>
</dbReference>
<dbReference type="HOGENOM" id="CLU_009583_2_2_10"/>
<dbReference type="KEGG" id="mtt:Ftrac_0586"/>
<dbReference type="GO" id="GO:0016757">
    <property type="term" value="F:glycosyltransferase activity"/>
    <property type="evidence" value="ECO:0007669"/>
    <property type="project" value="UniProtKB-KW"/>
</dbReference>
<dbReference type="Pfam" id="PF13692">
    <property type="entry name" value="Glyco_trans_1_4"/>
    <property type="match status" value="1"/>
</dbReference>
<dbReference type="Proteomes" id="UP000008720">
    <property type="component" value="Chromosome"/>
</dbReference>